<evidence type="ECO:0000313" key="5">
    <source>
        <dbReference type="EMBL" id="UPM43290.1"/>
    </source>
</evidence>
<evidence type="ECO:0000256" key="1">
    <source>
        <dbReference type="ARBA" id="ARBA00023015"/>
    </source>
</evidence>
<name>A0A8U0A2C1_9EURY</name>
<dbReference type="Proteomes" id="UP000831768">
    <property type="component" value="Chromosome"/>
</dbReference>
<dbReference type="EMBL" id="CP096019">
    <property type="protein sequence ID" value="UPM43290.1"/>
    <property type="molecule type" value="Genomic_DNA"/>
</dbReference>
<dbReference type="InterPro" id="IPR036390">
    <property type="entry name" value="WH_DNA-bd_sf"/>
</dbReference>
<feature type="domain" description="HTH asnC-type" evidence="4">
    <location>
        <begin position="6"/>
        <end position="68"/>
    </location>
</feature>
<proteinExistence type="predicted"/>
<keyword evidence="3" id="KW-0804">Transcription</keyword>
<evidence type="ECO:0000256" key="2">
    <source>
        <dbReference type="ARBA" id="ARBA00023125"/>
    </source>
</evidence>
<keyword evidence="6" id="KW-1185">Reference proteome</keyword>
<sequence>MKNGRLDELDRYILYSLQQDARNTSSGDIAEEWGVSSSTVRKRLQRLEENGVITGYHVDIDYEAAGFPLYAKLICSAPIPERETLAKQALEIPGVEAVREIMNGHKNVYINVLGTDHEDLSRIGKDLYDLGLEIEDEQIIHNEYVCSYRGFLARDDIER</sequence>
<dbReference type="GeneID" id="71926843"/>
<dbReference type="PROSITE" id="PS50956">
    <property type="entry name" value="HTH_ASNC_2"/>
    <property type="match status" value="1"/>
</dbReference>
<keyword evidence="2" id="KW-0238">DNA-binding</keyword>
<evidence type="ECO:0000256" key="3">
    <source>
        <dbReference type="ARBA" id="ARBA00023163"/>
    </source>
</evidence>
<dbReference type="GO" id="GO:0005829">
    <property type="term" value="C:cytosol"/>
    <property type="evidence" value="ECO:0007669"/>
    <property type="project" value="TreeGrafter"/>
</dbReference>
<dbReference type="KEGG" id="haad:MW046_02310"/>
<dbReference type="RefSeq" id="WP_247993957.1">
    <property type="nucleotide sequence ID" value="NZ_CP096019.1"/>
</dbReference>
<gene>
    <name evidence="5" type="ORF">MW046_02310</name>
</gene>
<dbReference type="PANTHER" id="PTHR30154:SF34">
    <property type="entry name" value="TRANSCRIPTIONAL REGULATOR AZLB"/>
    <property type="match status" value="1"/>
</dbReference>
<dbReference type="InterPro" id="IPR019888">
    <property type="entry name" value="Tscrpt_reg_AsnC-like"/>
</dbReference>
<organism evidence="5 6">
    <name type="scientific">Halocatena salina</name>
    <dbReference type="NCBI Taxonomy" id="2934340"/>
    <lineage>
        <taxon>Archaea</taxon>
        <taxon>Methanobacteriati</taxon>
        <taxon>Methanobacteriota</taxon>
        <taxon>Stenosarchaea group</taxon>
        <taxon>Halobacteria</taxon>
        <taxon>Halobacteriales</taxon>
        <taxon>Natronomonadaceae</taxon>
        <taxon>Halocatena</taxon>
    </lineage>
</organism>
<dbReference type="GO" id="GO:0043200">
    <property type="term" value="P:response to amino acid"/>
    <property type="evidence" value="ECO:0007669"/>
    <property type="project" value="TreeGrafter"/>
</dbReference>
<dbReference type="CDD" id="cd00090">
    <property type="entry name" value="HTH_ARSR"/>
    <property type="match status" value="1"/>
</dbReference>
<keyword evidence="1" id="KW-0805">Transcription regulation</keyword>
<protein>
    <submittedName>
        <fullName evidence="5">Lrp/AsnC family transcriptional regulator</fullName>
    </submittedName>
</protein>
<dbReference type="InterPro" id="IPR000485">
    <property type="entry name" value="AsnC-type_HTH_dom"/>
</dbReference>
<dbReference type="AlphaFoldDB" id="A0A8U0A2C1"/>
<dbReference type="PRINTS" id="PR00033">
    <property type="entry name" value="HTHASNC"/>
</dbReference>
<dbReference type="Gene3D" id="1.10.10.10">
    <property type="entry name" value="Winged helix-like DNA-binding domain superfamily/Winged helix DNA-binding domain"/>
    <property type="match status" value="1"/>
</dbReference>
<reference evidence="5" key="1">
    <citation type="submission" date="2022-04" db="EMBL/GenBank/DDBJ databases">
        <title>Halocatena sp. nov., isolated from a salt lake.</title>
        <authorList>
            <person name="Cui H.-L."/>
        </authorList>
    </citation>
    <scope>NUCLEOTIDE SEQUENCE</scope>
    <source>
        <strain evidence="5">AD-1</strain>
    </source>
</reference>
<evidence type="ECO:0000313" key="6">
    <source>
        <dbReference type="Proteomes" id="UP000831768"/>
    </source>
</evidence>
<accession>A0A8U0A2C1</accession>
<dbReference type="InterPro" id="IPR036388">
    <property type="entry name" value="WH-like_DNA-bd_sf"/>
</dbReference>
<evidence type="ECO:0000259" key="4">
    <source>
        <dbReference type="PROSITE" id="PS50956"/>
    </source>
</evidence>
<dbReference type="GO" id="GO:0043565">
    <property type="term" value="F:sequence-specific DNA binding"/>
    <property type="evidence" value="ECO:0007669"/>
    <property type="project" value="InterPro"/>
</dbReference>
<dbReference type="PANTHER" id="PTHR30154">
    <property type="entry name" value="LEUCINE-RESPONSIVE REGULATORY PROTEIN"/>
    <property type="match status" value="1"/>
</dbReference>
<dbReference type="InterPro" id="IPR011991">
    <property type="entry name" value="ArsR-like_HTH"/>
</dbReference>
<dbReference type="Pfam" id="PF13412">
    <property type="entry name" value="HTH_24"/>
    <property type="match status" value="1"/>
</dbReference>
<dbReference type="SMART" id="SM00344">
    <property type="entry name" value="HTH_ASNC"/>
    <property type="match status" value="1"/>
</dbReference>
<dbReference type="SUPFAM" id="SSF46785">
    <property type="entry name" value="Winged helix' DNA-binding domain"/>
    <property type="match status" value="1"/>
</dbReference>